<name>R4YPC3_OLEAN</name>
<keyword evidence="2" id="KW-1185">Reference proteome</keyword>
<dbReference type="OrthoDB" id="5674874at2"/>
<dbReference type="STRING" id="698738.OLEAN_C08820"/>
<dbReference type="EMBL" id="FO203512">
    <property type="protein sequence ID" value="CCK75058.1"/>
    <property type="molecule type" value="Genomic_DNA"/>
</dbReference>
<sequence length="210" mass="25037">MNNIKIPFWMAKGHLKKYADFLLAWFELVTTWLKFSLTFTDIETVDINIVDLFAWQRDVDRIYYEPEWLYRKRVKYAYHNAKDAGTLAGFKRIWQRMGLGELAIYERIENTDWDIVELEISGQTLADHASLLRILIEKYGLACRRYRWSSKHSTSVAVRVQAFGNDEQYFIASLSNNRYEWLKDYKTEINMRVQTFDNSEHNVIAKLEII</sequence>
<dbReference type="AlphaFoldDB" id="R4YPC3"/>
<gene>
    <name evidence="1" type="ORF">OLEAN_C08820</name>
</gene>
<proteinExistence type="predicted"/>
<accession>R4YPC3</accession>
<dbReference type="PATRIC" id="fig|698738.3.peg.921"/>
<evidence type="ECO:0000313" key="2">
    <source>
        <dbReference type="Proteomes" id="UP000032749"/>
    </source>
</evidence>
<dbReference type="KEGG" id="oai:OLEAN_C08820"/>
<dbReference type="Proteomes" id="UP000032749">
    <property type="component" value="Chromosome"/>
</dbReference>
<reference evidence="1 2" key="1">
    <citation type="journal article" date="2013" name="Nat. Commun.">
        <title>Genome sequence and functional genomic analysis of the oil-degrading bacterium Oleispira antarctica.</title>
        <authorList>
            <person name="Kube M."/>
            <person name="Chernikova T.N."/>
            <person name="Al-Ramahi Y."/>
            <person name="Beloqui A."/>
            <person name="Lopez-Cortez N."/>
            <person name="Guazzaroni M.E."/>
            <person name="Heipieper H.J."/>
            <person name="Klages S."/>
            <person name="Kotsyurbenko O.R."/>
            <person name="Langer I."/>
            <person name="Nechitaylo T.Y."/>
            <person name="Lunsdorf H."/>
            <person name="Fernandez M."/>
            <person name="Juarez S."/>
            <person name="Ciordia S."/>
            <person name="Singer A."/>
            <person name="Kagan O."/>
            <person name="Egorova O."/>
            <person name="Petit P.A."/>
            <person name="Stogios P."/>
            <person name="Kim Y."/>
            <person name="Tchigvintsev A."/>
            <person name="Flick R."/>
            <person name="Denaro R."/>
            <person name="Genovese M."/>
            <person name="Albar J.P."/>
            <person name="Reva O.N."/>
            <person name="Martinez-Gomariz M."/>
            <person name="Tran H."/>
            <person name="Ferrer M."/>
            <person name="Savchenko A."/>
            <person name="Yakunin A.F."/>
            <person name="Yakimov M.M."/>
            <person name="Golyshina O.V."/>
            <person name="Reinhardt R."/>
            <person name="Golyshin P.N."/>
        </authorList>
    </citation>
    <scope>NUCLEOTIDE SEQUENCE [LARGE SCALE GENOMIC DNA]</scope>
</reference>
<dbReference type="Pfam" id="PF09684">
    <property type="entry name" value="Tail_P2_I"/>
    <property type="match status" value="1"/>
</dbReference>
<protein>
    <recommendedName>
        <fullName evidence="3">Phage tail protein</fullName>
    </recommendedName>
</protein>
<evidence type="ECO:0000313" key="1">
    <source>
        <dbReference type="EMBL" id="CCK75058.1"/>
    </source>
</evidence>
<organism evidence="1 2">
    <name type="scientific">Oleispira antarctica RB-8</name>
    <dbReference type="NCBI Taxonomy" id="698738"/>
    <lineage>
        <taxon>Bacteria</taxon>
        <taxon>Pseudomonadati</taxon>
        <taxon>Pseudomonadota</taxon>
        <taxon>Gammaproteobacteria</taxon>
        <taxon>Oceanospirillales</taxon>
        <taxon>Oceanospirillaceae</taxon>
        <taxon>Oleispira</taxon>
    </lineage>
</organism>
<dbReference type="HOGENOM" id="CLU_109377_0_0_6"/>
<dbReference type="InterPro" id="IPR006521">
    <property type="entry name" value="Tail_protein_I"/>
</dbReference>
<evidence type="ECO:0008006" key="3">
    <source>
        <dbReference type="Google" id="ProtNLM"/>
    </source>
</evidence>